<dbReference type="RefSeq" id="WP_301129329.1">
    <property type="nucleotide sequence ID" value="NZ_JAUHPV010000007.1"/>
</dbReference>
<keyword evidence="8" id="KW-1185">Reference proteome</keyword>
<organism evidence="7 8">
    <name type="scientific">Demequina zhanjiangensis</name>
    <dbReference type="NCBI Taxonomy" id="3051659"/>
    <lineage>
        <taxon>Bacteria</taxon>
        <taxon>Bacillati</taxon>
        <taxon>Actinomycetota</taxon>
        <taxon>Actinomycetes</taxon>
        <taxon>Micrococcales</taxon>
        <taxon>Demequinaceae</taxon>
        <taxon>Demequina</taxon>
    </lineage>
</organism>
<sequence length="254" mass="25391">MGLLLSASAAAIGIGTLLVGALIAWRWDLPTRAVGAVMAFGSGVLIATLALELVAEASDGGVVWPVVVGFAAGAVLYVAGDQGVSRLTSRRRRHSTGESGSRNVTARRGGDTPGDEAAIAVGALLDGIPEAIVIGLSAASGFPVGIVAAIALSNVPEGLAGTVPLKRSGRSLRFVLLLWGGITVLAVAASLVGAALMADASPEALAVVLSLAAGALLAMVSNAMIPEAFDDDRQFTGLIATLGFLVAFVLQELA</sequence>
<feature type="transmembrane region" description="Helical" evidence="6">
    <location>
        <begin position="174"/>
        <end position="198"/>
    </location>
</feature>
<comment type="caution">
    <text evidence="7">The sequence shown here is derived from an EMBL/GenBank/DDBJ whole genome shotgun (WGS) entry which is preliminary data.</text>
</comment>
<feature type="region of interest" description="Disordered" evidence="5">
    <location>
        <begin position="88"/>
        <end position="113"/>
    </location>
</feature>
<comment type="similarity">
    <text evidence="2">Belongs to the ZIP transporter (TC 2.A.5) family.</text>
</comment>
<dbReference type="PANTHER" id="PTHR11040">
    <property type="entry name" value="ZINC/IRON TRANSPORTER"/>
    <property type="match status" value="1"/>
</dbReference>
<feature type="transmembrane region" description="Helical" evidence="6">
    <location>
        <begin position="131"/>
        <end position="153"/>
    </location>
</feature>
<comment type="subcellular location">
    <subcellularLocation>
        <location evidence="1">Cell membrane</location>
        <topology evidence="1">Multi-pass membrane protein</topology>
    </subcellularLocation>
</comment>
<evidence type="ECO:0000313" key="7">
    <source>
        <dbReference type="EMBL" id="MDN4473618.1"/>
    </source>
</evidence>
<feature type="transmembrane region" description="Helical" evidence="6">
    <location>
        <begin position="235"/>
        <end position="253"/>
    </location>
</feature>
<evidence type="ECO:0000256" key="5">
    <source>
        <dbReference type="SAM" id="MobiDB-lite"/>
    </source>
</evidence>
<keyword evidence="3" id="KW-1003">Cell membrane</keyword>
<feature type="transmembrane region" description="Helical" evidence="6">
    <location>
        <begin position="33"/>
        <end position="55"/>
    </location>
</feature>
<evidence type="ECO:0000256" key="2">
    <source>
        <dbReference type="ARBA" id="ARBA00006939"/>
    </source>
</evidence>
<dbReference type="Proteomes" id="UP001172738">
    <property type="component" value="Unassembled WGS sequence"/>
</dbReference>
<feature type="transmembrane region" description="Helical" evidence="6">
    <location>
        <begin position="7"/>
        <end position="27"/>
    </location>
</feature>
<accession>A0ABT8G3A7</accession>
<keyword evidence="6" id="KW-0812">Transmembrane</keyword>
<protein>
    <submittedName>
        <fullName evidence="7">ZIP family zinc transporter</fullName>
    </submittedName>
</protein>
<keyword evidence="6" id="KW-1133">Transmembrane helix</keyword>
<feature type="transmembrane region" description="Helical" evidence="6">
    <location>
        <begin position="204"/>
        <end position="223"/>
    </location>
</feature>
<reference evidence="7" key="1">
    <citation type="submission" date="2023-06" db="EMBL/GenBank/DDBJ databases">
        <title>SYSU T00b26.</title>
        <authorList>
            <person name="Gao L."/>
            <person name="Fang B.-Z."/>
            <person name="Li W.-J."/>
        </authorList>
    </citation>
    <scope>NUCLEOTIDE SEQUENCE</scope>
    <source>
        <strain evidence="7">SYSU T00b26</strain>
    </source>
</reference>
<evidence type="ECO:0000256" key="1">
    <source>
        <dbReference type="ARBA" id="ARBA00004651"/>
    </source>
</evidence>
<evidence type="ECO:0000256" key="4">
    <source>
        <dbReference type="ARBA" id="ARBA00022833"/>
    </source>
</evidence>
<keyword evidence="4" id="KW-0862">Zinc</keyword>
<dbReference type="PANTHER" id="PTHR11040:SF211">
    <property type="entry name" value="ZINC TRANSPORTER ZIP11"/>
    <property type="match status" value="1"/>
</dbReference>
<feature type="transmembrane region" description="Helical" evidence="6">
    <location>
        <begin position="62"/>
        <end position="80"/>
    </location>
</feature>
<evidence type="ECO:0000256" key="6">
    <source>
        <dbReference type="SAM" id="Phobius"/>
    </source>
</evidence>
<name>A0ABT8G3A7_9MICO</name>
<keyword evidence="6" id="KW-0472">Membrane</keyword>
<gene>
    <name evidence="7" type="ORF">QQX04_11500</name>
</gene>
<evidence type="ECO:0000256" key="3">
    <source>
        <dbReference type="ARBA" id="ARBA00022475"/>
    </source>
</evidence>
<dbReference type="EMBL" id="JAUHPV010000007">
    <property type="protein sequence ID" value="MDN4473618.1"/>
    <property type="molecule type" value="Genomic_DNA"/>
</dbReference>
<proteinExistence type="inferred from homology"/>
<evidence type="ECO:0000313" key="8">
    <source>
        <dbReference type="Proteomes" id="UP001172738"/>
    </source>
</evidence>